<protein>
    <submittedName>
        <fullName evidence="11">Nucleoside transporter NupC</fullName>
    </submittedName>
</protein>
<dbReference type="RefSeq" id="WP_284198170.1">
    <property type="nucleotide sequence ID" value="NZ_BSOG01000007.1"/>
</dbReference>
<comment type="caution">
    <text evidence="11">The sequence shown here is derived from an EMBL/GenBank/DDBJ whole genome shotgun (WGS) entry which is preliminary data.</text>
</comment>
<dbReference type="EMBL" id="BSOG01000007">
    <property type="protein sequence ID" value="GLR15095.1"/>
    <property type="molecule type" value="Genomic_DNA"/>
</dbReference>
<evidence type="ECO:0000313" key="12">
    <source>
        <dbReference type="Proteomes" id="UP001156706"/>
    </source>
</evidence>
<evidence type="ECO:0000313" key="11">
    <source>
        <dbReference type="EMBL" id="GLR15095.1"/>
    </source>
</evidence>
<evidence type="ECO:0000259" key="8">
    <source>
        <dbReference type="Pfam" id="PF01773"/>
    </source>
</evidence>
<dbReference type="InterPro" id="IPR011657">
    <property type="entry name" value="CNT_C_dom"/>
</dbReference>
<evidence type="ECO:0000256" key="5">
    <source>
        <dbReference type="ARBA" id="ARBA00022989"/>
    </source>
</evidence>
<feature type="transmembrane region" description="Helical" evidence="7">
    <location>
        <begin position="407"/>
        <end position="430"/>
    </location>
</feature>
<comment type="subcellular location">
    <subcellularLocation>
        <location evidence="1">Cell membrane</location>
        <topology evidence="1">Multi-pass membrane protein</topology>
    </subcellularLocation>
</comment>
<gene>
    <name evidence="11" type="ORF">GCM10007907_38850</name>
</gene>
<comment type="similarity">
    <text evidence="2">Belongs to the concentrative nucleoside transporter (CNT) (TC 2.A.41) family.</text>
</comment>
<feature type="transmembrane region" description="Helical" evidence="7">
    <location>
        <begin position="86"/>
        <end position="104"/>
    </location>
</feature>
<dbReference type="Pfam" id="PF07670">
    <property type="entry name" value="Gate"/>
    <property type="match status" value="1"/>
</dbReference>
<proteinExistence type="inferred from homology"/>
<keyword evidence="4 7" id="KW-0812">Transmembrane</keyword>
<feature type="domain" description="Concentrative nucleoside transporter C-terminal" evidence="9">
    <location>
        <begin position="207"/>
        <end position="425"/>
    </location>
</feature>
<keyword evidence="12" id="KW-1185">Reference proteome</keyword>
<feature type="domain" description="Nucleoside transporter/FeoB GTPase Gate" evidence="10">
    <location>
        <begin position="95"/>
        <end position="193"/>
    </location>
</feature>
<dbReference type="PANTHER" id="PTHR10590:SF4">
    <property type="entry name" value="SOLUTE CARRIER FAMILY 28 MEMBER 3"/>
    <property type="match status" value="1"/>
</dbReference>
<evidence type="ECO:0000256" key="4">
    <source>
        <dbReference type="ARBA" id="ARBA00022692"/>
    </source>
</evidence>
<evidence type="ECO:0000259" key="10">
    <source>
        <dbReference type="Pfam" id="PF07670"/>
    </source>
</evidence>
<evidence type="ECO:0000256" key="6">
    <source>
        <dbReference type="ARBA" id="ARBA00023136"/>
    </source>
</evidence>
<reference evidence="12" key="1">
    <citation type="journal article" date="2019" name="Int. J. Syst. Evol. Microbiol.">
        <title>The Global Catalogue of Microorganisms (GCM) 10K type strain sequencing project: providing services to taxonomists for standard genome sequencing and annotation.</title>
        <authorList>
            <consortium name="The Broad Institute Genomics Platform"/>
            <consortium name="The Broad Institute Genome Sequencing Center for Infectious Disease"/>
            <person name="Wu L."/>
            <person name="Ma J."/>
        </authorList>
    </citation>
    <scope>NUCLEOTIDE SEQUENCE [LARGE SCALE GENOMIC DNA]</scope>
    <source>
        <strain evidence="12">NBRC 110044</strain>
    </source>
</reference>
<feature type="transmembrane region" description="Helical" evidence="7">
    <location>
        <begin position="367"/>
        <end position="395"/>
    </location>
</feature>
<dbReference type="Pfam" id="PF07662">
    <property type="entry name" value="Nucleos_tra2_C"/>
    <property type="match status" value="1"/>
</dbReference>
<dbReference type="PANTHER" id="PTHR10590">
    <property type="entry name" value="SODIUM/NUCLEOSIDE COTRANSPORTER"/>
    <property type="match status" value="1"/>
</dbReference>
<evidence type="ECO:0000256" key="1">
    <source>
        <dbReference type="ARBA" id="ARBA00004651"/>
    </source>
</evidence>
<accession>A0ABQ5YJA8</accession>
<evidence type="ECO:0000259" key="9">
    <source>
        <dbReference type="Pfam" id="PF07662"/>
    </source>
</evidence>
<dbReference type="InterPro" id="IPR011642">
    <property type="entry name" value="Gate_dom"/>
</dbReference>
<keyword evidence="3" id="KW-1003">Cell membrane</keyword>
<feature type="transmembrane region" description="Helical" evidence="7">
    <location>
        <begin position="203"/>
        <end position="226"/>
    </location>
</feature>
<evidence type="ECO:0000256" key="3">
    <source>
        <dbReference type="ARBA" id="ARBA00022475"/>
    </source>
</evidence>
<name>A0ABQ5YJA8_9NEIS</name>
<organism evidence="11 12">
    <name type="scientific">Chitinimonas prasina</name>
    <dbReference type="NCBI Taxonomy" id="1434937"/>
    <lineage>
        <taxon>Bacteria</taxon>
        <taxon>Pseudomonadati</taxon>
        <taxon>Pseudomonadota</taxon>
        <taxon>Betaproteobacteria</taxon>
        <taxon>Neisseriales</taxon>
        <taxon>Chitinibacteraceae</taxon>
        <taxon>Chitinimonas</taxon>
    </lineage>
</organism>
<feature type="domain" description="Concentrative nucleoside transporter N-terminal" evidence="8">
    <location>
        <begin position="9"/>
        <end position="82"/>
    </location>
</feature>
<keyword evidence="5 7" id="KW-1133">Transmembrane helix</keyword>
<sequence>MSVALQSLIGIISLLAIAYAFSANRRAINWRIIGIGLVLHSGFCLLFSKVVVARHMLESFSAGFVHMLNFSGDGARFIFGDLANPGGKLAFIFAFNVLPILMFFSGLSALLYHFGILQRVVYGLAWLMKRTMKLSGPESLSVAANIFMGQSEAPLLVKPYISRMTRSELFCLMVGGMATLAGSVLAAYVSFLGGPNPVEQAKFATWLLLASLMNAPAAVIFAKIMMPEDDPEHMSSNRMDYDHGHQGHFINALVAGTVEGLKLAAIVAAVLMVCVSLIALINHLSQNWLGEMLGVNSWIRVSTGGAFSGLTLQYLFGQLCRPVAWLLGVPWNETLLVGSLLGQKVVVNEFIAYLDLGRMKEQGLLSAHSILISTFALSSFSNFSSVGICVAGIGAMAPGKQQTMAEIGMRALLAAVLAGLLTAAVGAIWLS</sequence>
<feature type="transmembrane region" description="Helical" evidence="7">
    <location>
        <begin position="169"/>
        <end position="191"/>
    </location>
</feature>
<dbReference type="InterPro" id="IPR002668">
    <property type="entry name" value="CNT_N_dom"/>
</dbReference>
<evidence type="ECO:0000256" key="7">
    <source>
        <dbReference type="SAM" id="Phobius"/>
    </source>
</evidence>
<feature type="transmembrane region" description="Helical" evidence="7">
    <location>
        <begin position="30"/>
        <end position="52"/>
    </location>
</feature>
<feature type="transmembrane region" description="Helical" evidence="7">
    <location>
        <begin position="263"/>
        <end position="285"/>
    </location>
</feature>
<evidence type="ECO:0000256" key="2">
    <source>
        <dbReference type="ARBA" id="ARBA00009033"/>
    </source>
</evidence>
<dbReference type="Proteomes" id="UP001156706">
    <property type="component" value="Unassembled WGS sequence"/>
</dbReference>
<keyword evidence="6 7" id="KW-0472">Membrane</keyword>
<dbReference type="Pfam" id="PF01773">
    <property type="entry name" value="Nucleos_tra2_N"/>
    <property type="match status" value="1"/>
</dbReference>
<dbReference type="InterPro" id="IPR008276">
    <property type="entry name" value="C_nuclsd_transpt"/>
</dbReference>